<accession>A0ABT1DCB3</accession>
<feature type="chain" id="PRO_5047293298" evidence="2">
    <location>
        <begin position="19"/>
        <end position="112"/>
    </location>
</feature>
<protein>
    <submittedName>
        <fullName evidence="3">Uncharacterized protein</fullName>
    </submittedName>
</protein>
<feature type="region of interest" description="Disordered" evidence="1">
    <location>
        <begin position="69"/>
        <end position="112"/>
    </location>
</feature>
<feature type="compositionally biased region" description="Low complexity" evidence="1">
    <location>
        <begin position="93"/>
        <end position="112"/>
    </location>
</feature>
<sequence>MTLPRLLFCLLLPLLALASPGLAPVAGAQTARPASTLTAADIERLTSLLEDEARRAEFLRTLEALATASSAQAGAVGEGTAPTPLPVQVQMRGPAAAPAGHGGAPAAEGAEA</sequence>
<evidence type="ECO:0000256" key="2">
    <source>
        <dbReference type="SAM" id="SignalP"/>
    </source>
</evidence>
<gene>
    <name evidence="3" type="ORF">JYK14_25945</name>
</gene>
<feature type="non-terminal residue" evidence="3">
    <location>
        <position position="112"/>
    </location>
</feature>
<evidence type="ECO:0000313" key="3">
    <source>
        <dbReference type="EMBL" id="MCO6419581.1"/>
    </source>
</evidence>
<evidence type="ECO:0000256" key="1">
    <source>
        <dbReference type="SAM" id="MobiDB-lite"/>
    </source>
</evidence>
<name>A0ABT1DCB3_9PROT</name>
<evidence type="ECO:0000313" key="4">
    <source>
        <dbReference type="Proteomes" id="UP001523392"/>
    </source>
</evidence>
<dbReference type="Proteomes" id="UP001523392">
    <property type="component" value="Unassembled WGS sequence"/>
</dbReference>
<comment type="caution">
    <text evidence="3">The sequence shown here is derived from an EMBL/GenBank/DDBJ whole genome shotgun (WGS) entry which is preliminary data.</text>
</comment>
<organism evidence="3 4">
    <name type="scientific">Siccirubricoccus soli</name>
    <dbReference type="NCBI Taxonomy" id="2899147"/>
    <lineage>
        <taxon>Bacteria</taxon>
        <taxon>Pseudomonadati</taxon>
        <taxon>Pseudomonadota</taxon>
        <taxon>Alphaproteobacteria</taxon>
        <taxon>Acetobacterales</taxon>
        <taxon>Roseomonadaceae</taxon>
        <taxon>Siccirubricoccus</taxon>
    </lineage>
</organism>
<keyword evidence="2" id="KW-0732">Signal</keyword>
<dbReference type="RefSeq" id="WP_370288663.1">
    <property type="nucleotide sequence ID" value="NZ_JAFIRR010000206.1"/>
</dbReference>
<proteinExistence type="predicted"/>
<feature type="signal peptide" evidence="2">
    <location>
        <begin position="1"/>
        <end position="18"/>
    </location>
</feature>
<dbReference type="EMBL" id="JAFIRR010000206">
    <property type="protein sequence ID" value="MCO6419581.1"/>
    <property type="molecule type" value="Genomic_DNA"/>
</dbReference>
<reference evidence="3 4" key="1">
    <citation type="submission" date="2021-12" db="EMBL/GenBank/DDBJ databases">
        <title>Siccirubricoccus leaddurans sp. nov., a high concentration Zn2+ tolerance bacterium.</title>
        <authorList>
            <person name="Cao Y."/>
        </authorList>
    </citation>
    <scope>NUCLEOTIDE SEQUENCE [LARGE SCALE GENOMIC DNA]</scope>
    <source>
        <strain evidence="3 4">KC 17139</strain>
    </source>
</reference>
<keyword evidence="4" id="KW-1185">Reference proteome</keyword>